<dbReference type="Proteomes" id="UP000030745">
    <property type="component" value="Unassembled WGS sequence"/>
</dbReference>
<dbReference type="VEuPathDB" id="FungiDB:SPRG_06739"/>
<protein>
    <submittedName>
        <fullName evidence="2">Uncharacterized protein</fullName>
    </submittedName>
</protein>
<dbReference type="RefSeq" id="XP_012200936.1">
    <property type="nucleotide sequence ID" value="XM_012345546.1"/>
</dbReference>
<dbReference type="KEGG" id="spar:SPRG_06739"/>
<sequence>MLTGKTSTDNRHLSKSNWALPTESEGHAPMSLRYMNEFVGKLQCAPNLLQMGIFPDAKEVTESMGLFNATRRFLDIDEGNPAEDGIVVVGDGSTPRTAVMFAYRTKGWTCYSVDPEMRLSTPDAPVPWEGIQQVVPIRAKIEDIRIKLRRAIVLLVHAHVTLDQALSSIEAESIVGVVTLPCCNWYGQQEVLFQRPPDIVFDDFSILSDHRELRLWVGDRTANVASVDVNPSTQAMKGCVVKTYVTPVLEARPEDAYIDKVLSSSASVEAIANVLAPATTLLQRFLLPQCRVGLLGDNAGMFASHLQSTYPALHLDIRAVAKDEAVFDVVVDVGVLHELLFSIESRQASAFVQTVCQYASSRVDSRYAHAGFISITPRRKLKGAAYFTHASLGWQFEWFKLENHASLVLCGWLRAAKDTSQDYPSVEAITRDISAVYSTHGPLLPGAVELTGELLRLRIKHKHLTFADMKTSLGEMVQIVLNKMELVQGQYSIPQCLVRHLRAGDVVRVIGSYDASVVDAKKLNVSHVAIETLAPREDAKLYFGLPQ</sequence>
<dbReference type="EMBL" id="KK583211">
    <property type="protein sequence ID" value="KDO28500.1"/>
    <property type="molecule type" value="Genomic_DNA"/>
</dbReference>
<reference evidence="2 3" key="1">
    <citation type="journal article" date="2013" name="PLoS Genet.">
        <title>Distinctive expansion of potential virulence genes in the genome of the oomycete fish pathogen Saprolegnia parasitica.</title>
        <authorList>
            <person name="Jiang R.H."/>
            <person name="de Bruijn I."/>
            <person name="Haas B.J."/>
            <person name="Belmonte R."/>
            <person name="Lobach L."/>
            <person name="Christie J."/>
            <person name="van den Ackerveken G."/>
            <person name="Bottin A."/>
            <person name="Bulone V."/>
            <person name="Diaz-Moreno S.M."/>
            <person name="Dumas B."/>
            <person name="Fan L."/>
            <person name="Gaulin E."/>
            <person name="Govers F."/>
            <person name="Grenville-Briggs L.J."/>
            <person name="Horner N.R."/>
            <person name="Levin J.Z."/>
            <person name="Mammella M."/>
            <person name="Meijer H.J."/>
            <person name="Morris P."/>
            <person name="Nusbaum C."/>
            <person name="Oome S."/>
            <person name="Phillips A.J."/>
            <person name="van Rooyen D."/>
            <person name="Rzeszutek E."/>
            <person name="Saraiva M."/>
            <person name="Secombes C.J."/>
            <person name="Seidl M.F."/>
            <person name="Snel B."/>
            <person name="Stassen J.H."/>
            <person name="Sykes S."/>
            <person name="Tripathy S."/>
            <person name="van den Berg H."/>
            <person name="Vega-Arreguin J.C."/>
            <person name="Wawra S."/>
            <person name="Young S.K."/>
            <person name="Zeng Q."/>
            <person name="Dieguez-Uribeondo J."/>
            <person name="Russ C."/>
            <person name="Tyler B.M."/>
            <person name="van West P."/>
        </authorList>
    </citation>
    <scope>NUCLEOTIDE SEQUENCE [LARGE SCALE GENOMIC DNA]</scope>
    <source>
        <strain evidence="2 3">CBS 223.65</strain>
    </source>
</reference>
<evidence type="ECO:0000313" key="2">
    <source>
        <dbReference type="EMBL" id="KDO28500.1"/>
    </source>
</evidence>
<dbReference type="AlphaFoldDB" id="A0A067CH36"/>
<dbReference type="OMA" id="PTESEGH"/>
<gene>
    <name evidence="2" type="ORF">SPRG_06739</name>
</gene>
<evidence type="ECO:0000256" key="1">
    <source>
        <dbReference type="SAM" id="MobiDB-lite"/>
    </source>
</evidence>
<keyword evidence="3" id="KW-1185">Reference proteome</keyword>
<feature type="region of interest" description="Disordered" evidence="1">
    <location>
        <begin position="1"/>
        <end position="20"/>
    </location>
</feature>
<proteinExistence type="predicted"/>
<evidence type="ECO:0000313" key="3">
    <source>
        <dbReference type="Proteomes" id="UP000030745"/>
    </source>
</evidence>
<dbReference type="OrthoDB" id="9992337at2759"/>
<name>A0A067CH36_SAPPC</name>
<accession>A0A067CH36</accession>
<dbReference type="GeneID" id="24129067"/>
<organism evidence="2 3">
    <name type="scientific">Saprolegnia parasitica (strain CBS 223.65)</name>
    <dbReference type="NCBI Taxonomy" id="695850"/>
    <lineage>
        <taxon>Eukaryota</taxon>
        <taxon>Sar</taxon>
        <taxon>Stramenopiles</taxon>
        <taxon>Oomycota</taxon>
        <taxon>Saprolegniomycetes</taxon>
        <taxon>Saprolegniales</taxon>
        <taxon>Saprolegniaceae</taxon>
        <taxon>Saprolegnia</taxon>
    </lineage>
</organism>